<evidence type="ECO:0008006" key="3">
    <source>
        <dbReference type="Google" id="ProtNLM"/>
    </source>
</evidence>
<dbReference type="KEGG" id="rmb:K529_010455"/>
<evidence type="ECO:0000313" key="1">
    <source>
        <dbReference type="EMBL" id="ANP41185.1"/>
    </source>
</evidence>
<dbReference type="EMBL" id="CP015230">
    <property type="protein sequence ID" value="ANP41185.1"/>
    <property type="molecule type" value="Genomic_DNA"/>
</dbReference>
<protein>
    <recommendedName>
        <fullName evidence="3">Sulfotransferase family protein</fullName>
    </recommendedName>
</protein>
<name>A0A1B1A3Q0_9RHOB</name>
<dbReference type="GeneID" id="28250257"/>
<organism evidence="1 2">
    <name type="scientific">Tritonibacter mobilis F1926</name>
    <dbReference type="NCBI Taxonomy" id="1265309"/>
    <lineage>
        <taxon>Bacteria</taxon>
        <taxon>Pseudomonadati</taxon>
        <taxon>Pseudomonadota</taxon>
        <taxon>Alphaproteobacteria</taxon>
        <taxon>Rhodobacterales</taxon>
        <taxon>Paracoccaceae</taxon>
        <taxon>Tritonibacter</taxon>
    </lineage>
</organism>
<evidence type="ECO:0000313" key="2">
    <source>
        <dbReference type="Proteomes" id="UP000013243"/>
    </source>
</evidence>
<dbReference type="RefSeq" id="WP_005606026.1">
    <property type="nucleotide sequence ID" value="NZ_CP015230.1"/>
</dbReference>
<gene>
    <name evidence="1" type="ORF">K529_010455</name>
</gene>
<reference evidence="1 2" key="1">
    <citation type="journal article" date="2016" name="ISME J.">
        <title>Global occurrence and heterogeneity of the Roseobacter-clade species Ruegeria mobilis.</title>
        <authorList>
            <person name="Sonnenschein E."/>
            <person name="Gram L."/>
        </authorList>
    </citation>
    <scope>NUCLEOTIDE SEQUENCE [LARGE SCALE GENOMIC DNA]</scope>
    <source>
        <strain evidence="1 2">F1926</strain>
    </source>
</reference>
<dbReference type="Proteomes" id="UP000013243">
    <property type="component" value="Chromosome"/>
</dbReference>
<dbReference type="AlphaFoldDB" id="A0A1B1A3Q0"/>
<dbReference type="STRING" id="1265309.K529_010455"/>
<sequence>MQIIIHAGAHGTEEDRLMKTLLRNKEDFLERGTSVPGPAKYRSLLKDCMSAAQMGEPSPDSRDFLWDAILEEETAERVILSNPHFFGSQRDALEGQRLYPEAEQRLMAMKALFPEDDLHLFMAIRSPVSFLSKLLEKAGNGRRQTVLNNTNPLDLRWSAMAARIRTAVPDVPITLWCYEDSPFLWAQILREMGDMKPDSKIRGGMDLLASIMTREGMRRLRQYLHERPEMTEVFKRKVFAAFLDKFALEDELEEELDIADWTPEFVEEIEQAYDADVAQLQKIPGVTLLTP</sequence>
<proteinExistence type="predicted"/>
<dbReference type="OrthoDB" id="7816979at2"/>
<accession>A0A1B1A3Q0</accession>